<dbReference type="SMART" id="SM00825">
    <property type="entry name" value="PKS_KS"/>
    <property type="match status" value="1"/>
</dbReference>
<keyword evidence="6" id="KW-1185">Reference proteome</keyword>
<reference evidence="5 6" key="1">
    <citation type="submission" date="2024-02" db="EMBL/GenBank/DDBJ databases">
        <title>Rhodopirellula caenicola NBRC 110016.</title>
        <authorList>
            <person name="Ichikawa N."/>
            <person name="Katano-Makiyama Y."/>
            <person name="Hidaka K."/>
        </authorList>
    </citation>
    <scope>NUCLEOTIDE SEQUENCE [LARGE SCALE GENOMIC DNA]</scope>
    <source>
        <strain evidence="5 6">NBRC 110016</strain>
    </source>
</reference>
<comment type="caution">
    <text evidence="5">The sequence shown here is derived from an EMBL/GenBank/DDBJ whole genome shotgun (WGS) entry which is preliminary data.</text>
</comment>
<comment type="similarity">
    <text evidence="1 3">Belongs to the thiolase-like superfamily. Beta-ketoacyl-ACP synthases family.</text>
</comment>
<proteinExistence type="inferred from homology"/>
<dbReference type="PROSITE" id="PS52004">
    <property type="entry name" value="KS3_2"/>
    <property type="match status" value="1"/>
</dbReference>
<dbReference type="InterPro" id="IPR014030">
    <property type="entry name" value="Ketoacyl_synth_N"/>
</dbReference>
<dbReference type="InterPro" id="IPR018201">
    <property type="entry name" value="Ketoacyl_synth_AS"/>
</dbReference>
<keyword evidence="2 3" id="KW-0808">Transferase</keyword>
<organism evidence="5 6">
    <name type="scientific">Novipirellula caenicola</name>
    <dbReference type="NCBI Taxonomy" id="1536901"/>
    <lineage>
        <taxon>Bacteria</taxon>
        <taxon>Pseudomonadati</taxon>
        <taxon>Planctomycetota</taxon>
        <taxon>Planctomycetia</taxon>
        <taxon>Pirellulales</taxon>
        <taxon>Pirellulaceae</taxon>
        <taxon>Novipirellula</taxon>
    </lineage>
</organism>
<dbReference type="Pfam" id="PF02801">
    <property type="entry name" value="Ketoacyl-synt_C"/>
    <property type="match status" value="1"/>
</dbReference>
<evidence type="ECO:0000259" key="4">
    <source>
        <dbReference type="PROSITE" id="PS52004"/>
    </source>
</evidence>
<dbReference type="Gene3D" id="3.40.47.10">
    <property type="match status" value="1"/>
</dbReference>
<protein>
    <submittedName>
        <fullName evidence="5">3-oxoacyl-[acyl-carrier-protein] synthase 2</fullName>
    </submittedName>
</protein>
<dbReference type="SUPFAM" id="SSF53901">
    <property type="entry name" value="Thiolase-like"/>
    <property type="match status" value="1"/>
</dbReference>
<evidence type="ECO:0000256" key="1">
    <source>
        <dbReference type="ARBA" id="ARBA00008467"/>
    </source>
</evidence>
<dbReference type="CDD" id="cd00834">
    <property type="entry name" value="KAS_I_II"/>
    <property type="match status" value="1"/>
</dbReference>
<dbReference type="Proteomes" id="UP001416858">
    <property type="component" value="Unassembled WGS sequence"/>
</dbReference>
<dbReference type="InterPro" id="IPR016039">
    <property type="entry name" value="Thiolase-like"/>
</dbReference>
<dbReference type="InterPro" id="IPR000794">
    <property type="entry name" value="Beta-ketoacyl_synthase"/>
</dbReference>
<gene>
    <name evidence="5" type="primary">fabF_4</name>
    <name evidence="5" type="ORF">Rcae01_04279</name>
</gene>
<dbReference type="Pfam" id="PF00109">
    <property type="entry name" value="ketoacyl-synt"/>
    <property type="match status" value="1"/>
</dbReference>
<dbReference type="RefSeq" id="WP_345685569.1">
    <property type="nucleotide sequence ID" value="NZ_BAABRO010000011.1"/>
</dbReference>
<dbReference type="EMBL" id="BAABRO010000011">
    <property type="protein sequence ID" value="GAA5508810.1"/>
    <property type="molecule type" value="Genomic_DNA"/>
</dbReference>
<feature type="domain" description="Ketosynthase family 3 (KS3)" evidence="4">
    <location>
        <begin position="13"/>
        <end position="418"/>
    </location>
</feature>
<evidence type="ECO:0000313" key="5">
    <source>
        <dbReference type="EMBL" id="GAA5508810.1"/>
    </source>
</evidence>
<evidence type="ECO:0000256" key="2">
    <source>
        <dbReference type="ARBA" id="ARBA00022679"/>
    </source>
</evidence>
<sequence length="419" mass="45128">MIAPNRASQLPDDQRIVITGIGLTAPNGNDWTSFRQSLLEKRSGVQPYEIRYFGKTLAGICDFDTKRYQSKKDVRRGTRAGSVGVYVANEAIAHSGLDWENVDKSRVGIYVGVTEHGNVETENEIYVIKGFDYDTSCWSHHHNPRTVANNPAGEISLNLGVTGPHYTIGAACAAGNAGLIQGAQMLRLNECDVAIAGGTSESIHTFGIFASFNSQNALATHEDPTKASRPFDMDRNGIVVAEGGCLYTLERLSDAKARGAEIYGELVGYAINTDATDFVLPNPERQAQCVEMALKRAGLDAEQIDIVSTHATGTSSGDAQECKALRSIFGNCSTVRFNNTKSYIGHAMGAAGALELAGNLSSFRDRVVHPTINVDKLDPDCDLNGLVINEPQEVPQVDYVLNNSFGMLGINSVVIIGRV</sequence>
<dbReference type="PROSITE" id="PS00606">
    <property type="entry name" value="KS3_1"/>
    <property type="match status" value="1"/>
</dbReference>
<accession>A0ABP9VW42</accession>
<dbReference type="InterPro" id="IPR020841">
    <property type="entry name" value="PKS_Beta-ketoAc_synthase_dom"/>
</dbReference>
<dbReference type="InterPro" id="IPR014031">
    <property type="entry name" value="Ketoacyl_synth_C"/>
</dbReference>
<dbReference type="PANTHER" id="PTHR11712:SF336">
    <property type="entry name" value="3-OXOACYL-[ACYL-CARRIER-PROTEIN] SYNTHASE, MITOCHONDRIAL"/>
    <property type="match status" value="1"/>
</dbReference>
<evidence type="ECO:0000256" key="3">
    <source>
        <dbReference type="RuleBase" id="RU003694"/>
    </source>
</evidence>
<evidence type="ECO:0000313" key="6">
    <source>
        <dbReference type="Proteomes" id="UP001416858"/>
    </source>
</evidence>
<name>A0ABP9VW42_9BACT</name>
<dbReference type="PANTHER" id="PTHR11712">
    <property type="entry name" value="POLYKETIDE SYNTHASE-RELATED"/>
    <property type="match status" value="1"/>
</dbReference>